<dbReference type="NCBIfam" id="TIGR02518">
    <property type="entry name" value="EutH_ACDH"/>
    <property type="match status" value="1"/>
</dbReference>
<evidence type="ECO:0000259" key="2">
    <source>
        <dbReference type="Pfam" id="PF00171"/>
    </source>
</evidence>
<dbReference type="Proteomes" id="UP000602647">
    <property type="component" value="Unassembled WGS sequence"/>
</dbReference>
<evidence type="ECO:0000313" key="4">
    <source>
        <dbReference type="Proteomes" id="UP000602647"/>
    </source>
</evidence>
<dbReference type="Gene3D" id="3.40.605.10">
    <property type="entry name" value="Aldehyde Dehydrogenase, Chain A, domain 1"/>
    <property type="match status" value="1"/>
</dbReference>
<dbReference type="InterPro" id="IPR015590">
    <property type="entry name" value="Aldehyde_DH_dom"/>
</dbReference>
<dbReference type="EC" id="1.2.1.10" evidence="3"/>
<gene>
    <name evidence="3" type="ORF">H9L42_07620</name>
</gene>
<dbReference type="Gene3D" id="3.40.309.10">
    <property type="entry name" value="Aldehyde Dehydrogenase, Chain A, domain 2"/>
    <property type="match status" value="1"/>
</dbReference>
<dbReference type="AlphaFoldDB" id="A0A923SVU1"/>
<proteinExistence type="predicted"/>
<dbReference type="Pfam" id="PF00171">
    <property type="entry name" value="Aldedh"/>
    <property type="match status" value="1"/>
</dbReference>
<dbReference type="EMBL" id="JACRYT010000006">
    <property type="protein sequence ID" value="MBC6679693.1"/>
    <property type="molecule type" value="Genomic_DNA"/>
</dbReference>
<dbReference type="RefSeq" id="WP_187302801.1">
    <property type="nucleotide sequence ID" value="NZ_CBCTON010000007.1"/>
</dbReference>
<reference evidence="3" key="1">
    <citation type="submission" date="2020-08" db="EMBL/GenBank/DDBJ databases">
        <title>Genome public.</title>
        <authorList>
            <person name="Liu C."/>
            <person name="Sun Q."/>
        </authorList>
    </citation>
    <scope>NUCLEOTIDE SEQUENCE</scope>
    <source>
        <strain evidence="3">BX12</strain>
    </source>
</reference>
<feature type="domain" description="Aldehyde dehydrogenase" evidence="2">
    <location>
        <begin position="13"/>
        <end position="273"/>
    </location>
</feature>
<dbReference type="InterPro" id="IPR013357">
    <property type="entry name" value="Acetaldehyde_DH_acetylating"/>
</dbReference>
<evidence type="ECO:0000313" key="3">
    <source>
        <dbReference type="EMBL" id="MBC6679693.1"/>
    </source>
</evidence>
<dbReference type="GO" id="GO:0008774">
    <property type="term" value="F:acetaldehyde dehydrogenase (acetylating) activity"/>
    <property type="evidence" value="ECO:0007669"/>
    <property type="project" value="UniProtKB-EC"/>
</dbReference>
<dbReference type="PANTHER" id="PTHR11699">
    <property type="entry name" value="ALDEHYDE DEHYDROGENASE-RELATED"/>
    <property type="match status" value="1"/>
</dbReference>
<comment type="caution">
    <text evidence="3">The sequence shown here is derived from an EMBL/GenBank/DDBJ whole genome shotgun (WGS) entry which is preliminary data.</text>
</comment>
<organism evidence="3 4">
    <name type="scientific">Zhenpiania hominis</name>
    <dbReference type="NCBI Taxonomy" id="2763644"/>
    <lineage>
        <taxon>Bacteria</taxon>
        <taxon>Bacillati</taxon>
        <taxon>Bacillota</taxon>
        <taxon>Clostridia</taxon>
        <taxon>Peptostreptococcales</taxon>
        <taxon>Anaerovoracaceae</taxon>
        <taxon>Zhenpiania</taxon>
    </lineage>
</organism>
<dbReference type="InterPro" id="IPR016163">
    <property type="entry name" value="Ald_DH_C"/>
</dbReference>
<keyword evidence="4" id="KW-1185">Reference proteome</keyword>
<keyword evidence="1 3" id="KW-0560">Oxidoreductase</keyword>
<name>A0A923SVU1_9FIRM</name>
<dbReference type="SUPFAM" id="SSF53720">
    <property type="entry name" value="ALDH-like"/>
    <property type="match status" value="1"/>
</dbReference>
<protein>
    <submittedName>
        <fullName evidence="3">Acetaldehyde dehydrogenase (Acetylating)</fullName>
        <ecNumber evidence="3">1.2.1.10</ecNumber>
    </submittedName>
</protein>
<sequence>MENMDYDLRSVQEVRNLARLGQIATEQIANYNEEQIDKIIRNMVRVAEANAVMLAQMAVEETGFGKVEDKTYKNHMASTLLYDSIKDMKTIGIVNEDPVARTMDVADPVGLLMGIVPSTNPTSTTIFKSIIALKARNAIVFSPHPSAAKCTQKAAELMYEAAVEAGAPANIIGCISMPSMPATNELMHSKEVKMIIATGGPGMVKASYSAGKPALGVGAGNSPAYIERTANVQQAVTNIIASKTFDYGTICASEQSIICEECNKDAVIAELKRQGGYFMTPEETDKVCKLLFKNGGHSMNAKFVGRSPFRIATAAGITIPEDTKVLIGPQGGVGDGYPLSYEKLTTVLAFYVVKDWHEACELSIELLQNGIGHTMSLHTEDRNVVMEFTRKPASRILVNTGSSMGGTGASTGLLPSFTLGCGTWGGSSVSENVSPLHLINMKKVAYGIKNCSTLAADDPTFNHPELAGCATGGCAPATATSSCGRPVPVPPAAPTSAPNCGSTAKYLSPAEYQNGNNSGITYSACCGGSTAAAQAPVASDQPIDKAALTDMINELVKAMKGE</sequence>
<dbReference type="InterPro" id="IPR016161">
    <property type="entry name" value="Ald_DH/histidinol_DH"/>
</dbReference>
<dbReference type="CDD" id="cd07122">
    <property type="entry name" value="ALDH_F20_ACDH"/>
    <property type="match status" value="1"/>
</dbReference>
<evidence type="ECO:0000256" key="1">
    <source>
        <dbReference type="ARBA" id="ARBA00023002"/>
    </source>
</evidence>
<dbReference type="InterPro" id="IPR016162">
    <property type="entry name" value="Ald_DH_N"/>
</dbReference>
<accession>A0A923SVU1</accession>